<reference evidence="2" key="2">
    <citation type="submission" date="2023-02" db="EMBL/GenBank/DDBJ databases">
        <authorList>
            <person name="Swenson N.G."/>
            <person name="Wegrzyn J.L."/>
            <person name="Mcevoy S.L."/>
        </authorList>
    </citation>
    <scope>NUCLEOTIDE SEQUENCE</scope>
    <source>
        <strain evidence="2">91603</strain>
        <tissue evidence="2">Leaf</tissue>
    </source>
</reference>
<proteinExistence type="predicted"/>
<feature type="compositionally biased region" description="Basic residues" evidence="1">
    <location>
        <begin position="140"/>
        <end position="149"/>
    </location>
</feature>
<feature type="region of interest" description="Disordered" evidence="1">
    <location>
        <begin position="1"/>
        <end position="62"/>
    </location>
</feature>
<dbReference type="PANTHER" id="PTHR34775:SF6">
    <property type="entry name" value="TRANSMEMBRANE PROTEIN"/>
    <property type="match status" value="1"/>
</dbReference>
<feature type="compositionally biased region" description="Basic and acidic residues" evidence="1">
    <location>
        <begin position="102"/>
        <end position="116"/>
    </location>
</feature>
<dbReference type="EMBL" id="JAJSOW010000106">
    <property type="protein sequence ID" value="KAI9161586.1"/>
    <property type="molecule type" value="Genomic_DNA"/>
</dbReference>
<name>A0AAD5IFU0_ACENE</name>
<feature type="compositionally biased region" description="Acidic residues" evidence="1">
    <location>
        <begin position="118"/>
        <end position="137"/>
    </location>
</feature>
<comment type="caution">
    <text evidence="2">The sequence shown here is derived from an EMBL/GenBank/DDBJ whole genome shotgun (WGS) entry which is preliminary data.</text>
</comment>
<evidence type="ECO:0000256" key="1">
    <source>
        <dbReference type="SAM" id="MobiDB-lite"/>
    </source>
</evidence>
<sequence>MDCSDRKSVSSSSSSTHVIKPSSTSKPSVSDENYQSNSENGANPPPSPPTKHFMSPTISAASKAIAPRKKILAERNENSDTLIQKTLISVQKPNRGRDIILRHENEAKGEKERSITDEVTESEEVDEREEGVEEEEEERRRRRRKKRRERGFVEGF</sequence>
<evidence type="ECO:0000313" key="2">
    <source>
        <dbReference type="EMBL" id="KAI9161586.1"/>
    </source>
</evidence>
<reference evidence="2" key="1">
    <citation type="journal article" date="2022" name="Plant J.">
        <title>Strategies of tolerance reflected in two North American maple genomes.</title>
        <authorList>
            <person name="McEvoy S.L."/>
            <person name="Sezen U.U."/>
            <person name="Trouern-Trend A."/>
            <person name="McMahon S.M."/>
            <person name="Schaberg P.G."/>
            <person name="Yang J."/>
            <person name="Wegrzyn J.L."/>
            <person name="Swenson N.G."/>
        </authorList>
    </citation>
    <scope>NUCLEOTIDE SEQUENCE</scope>
    <source>
        <strain evidence="2">91603</strain>
    </source>
</reference>
<feature type="compositionally biased region" description="Low complexity" evidence="1">
    <location>
        <begin position="9"/>
        <end position="25"/>
    </location>
</feature>
<feature type="compositionally biased region" description="Polar residues" evidence="1">
    <location>
        <begin position="26"/>
        <end position="41"/>
    </location>
</feature>
<dbReference type="EMBL" id="JAJSOW010000031">
    <property type="protein sequence ID" value="KAI9188622.1"/>
    <property type="molecule type" value="Genomic_DNA"/>
</dbReference>
<evidence type="ECO:0000313" key="3">
    <source>
        <dbReference type="EMBL" id="KAI9188622.1"/>
    </source>
</evidence>
<dbReference type="Proteomes" id="UP001064489">
    <property type="component" value="Chromosome 2"/>
</dbReference>
<keyword evidence="4" id="KW-1185">Reference proteome</keyword>
<evidence type="ECO:0000313" key="4">
    <source>
        <dbReference type="Proteomes" id="UP001064489"/>
    </source>
</evidence>
<feature type="region of interest" description="Disordered" evidence="1">
    <location>
        <begin position="102"/>
        <end position="156"/>
    </location>
</feature>
<organism evidence="2 4">
    <name type="scientific">Acer negundo</name>
    <name type="common">Box elder</name>
    <dbReference type="NCBI Taxonomy" id="4023"/>
    <lineage>
        <taxon>Eukaryota</taxon>
        <taxon>Viridiplantae</taxon>
        <taxon>Streptophyta</taxon>
        <taxon>Embryophyta</taxon>
        <taxon>Tracheophyta</taxon>
        <taxon>Spermatophyta</taxon>
        <taxon>Magnoliopsida</taxon>
        <taxon>eudicotyledons</taxon>
        <taxon>Gunneridae</taxon>
        <taxon>Pentapetalae</taxon>
        <taxon>rosids</taxon>
        <taxon>malvids</taxon>
        <taxon>Sapindales</taxon>
        <taxon>Sapindaceae</taxon>
        <taxon>Hippocastanoideae</taxon>
        <taxon>Acereae</taxon>
        <taxon>Acer</taxon>
    </lineage>
</organism>
<protein>
    <submittedName>
        <fullName evidence="2">Uncharacterized protein</fullName>
    </submittedName>
</protein>
<dbReference type="PANTHER" id="PTHR34775">
    <property type="entry name" value="TRANSMEMBRANE PROTEIN"/>
    <property type="match status" value="1"/>
</dbReference>
<accession>A0AAD5IFU0</accession>
<gene>
    <name evidence="3" type="ORF">LWI28_004909</name>
    <name evidence="2" type="ORF">LWI28_018879</name>
</gene>
<dbReference type="AlphaFoldDB" id="A0AAD5IFU0"/>